<reference evidence="1" key="1">
    <citation type="submission" date="2016-02" db="EMBL/GenBank/DDBJ databases">
        <title>WGS assembly of Manihot esculenta.</title>
        <authorList>
            <person name="Bredeson J.V."/>
            <person name="Prochnik S.E."/>
            <person name="Lyons J.B."/>
            <person name="Schmutz J."/>
            <person name="Grimwood J."/>
            <person name="Vrebalov J."/>
            <person name="Bart R.S."/>
            <person name="Amuge T."/>
            <person name="Ferguson M.E."/>
            <person name="Green R."/>
            <person name="Putnam N."/>
            <person name="Stites J."/>
            <person name="Rounsley S."/>
            <person name="Rokhsar D.S."/>
        </authorList>
    </citation>
    <scope>NUCLEOTIDE SEQUENCE [LARGE SCALE GENOMIC DNA]</scope>
    <source>
        <tissue evidence="1">Leaf</tissue>
    </source>
</reference>
<evidence type="ECO:0000313" key="1">
    <source>
        <dbReference type="EMBL" id="OAY55542.1"/>
    </source>
</evidence>
<proteinExistence type="predicted"/>
<name>A0A2C9WAI0_MANES</name>
<gene>
    <name evidence="1" type="ORF">MANES_03G162000</name>
</gene>
<dbReference type="EMBL" id="CM004389">
    <property type="protein sequence ID" value="OAY55542.1"/>
    <property type="molecule type" value="Genomic_DNA"/>
</dbReference>
<dbReference type="AlphaFoldDB" id="A0A2C9WAI0"/>
<organism evidence="1">
    <name type="scientific">Manihot esculenta</name>
    <name type="common">Cassava</name>
    <name type="synonym">Jatropha manihot</name>
    <dbReference type="NCBI Taxonomy" id="3983"/>
    <lineage>
        <taxon>Eukaryota</taxon>
        <taxon>Viridiplantae</taxon>
        <taxon>Streptophyta</taxon>
        <taxon>Embryophyta</taxon>
        <taxon>Tracheophyta</taxon>
        <taxon>Spermatophyta</taxon>
        <taxon>Magnoliopsida</taxon>
        <taxon>eudicotyledons</taxon>
        <taxon>Gunneridae</taxon>
        <taxon>Pentapetalae</taxon>
        <taxon>rosids</taxon>
        <taxon>fabids</taxon>
        <taxon>Malpighiales</taxon>
        <taxon>Euphorbiaceae</taxon>
        <taxon>Crotonoideae</taxon>
        <taxon>Manihoteae</taxon>
        <taxon>Manihot</taxon>
    </lineage>
</organism>
<sequence length="33" mass="3753">MPWYSHRAGTALNLLCRCPIRNGEFGLLPYLSC</sequence>
<protein>
    <submittedName>
        <fullName evidence="1">Uncharacterized protein</fullName>
    </submittedName>
</protein>
<accession>A0A2C9WAI0</accession>